<keyword evidence="8 11" id="KW-0648">Protein biosynthesis</keyword>
<keyword evidence="6 11" id="KW-0547">Nucleotide-binding</keyword>
<dbReference type="Pfam" id="PF00750">
    <property type="entry name" value="tRNA-synt_1d"/>
    <property type="match status" value="1"/>
</dbReference>
<evidence type="ECO:0000256" key="5">
    <source>
        <dbReference type="ARBA" id="ARBA00022598"/>
    </source>
</evidence>
<keyword evidence="9 11" id="KW-0030">Aminoacyl-tRNA synthetase</keyword>
<evidence type="ECO:0000256" key="1">
    <source>
        <dbReference type="ARBA" id="ARBA00004496"/>
    </source>
</evidence>
<dbReference type="InterPro" id="IPR001278">
    <property type="entry name" value="Arg-tRNA-ligase"/>
</dbReference>
<keyword evidence="7 11" id="KW-0067">ATP-binding</keyword>
<comment type="similarity">
    <text evidence="2 11 12">Belongs to the class-I aminoacyl-tRNA synthetase family.</text>
</comment>
<evidence type="ECO:0000256" key="8">
    <source>
        <dbReference type="ARBA" id="ARBA00022917"/>
    </source>
</evidence>
<feature type="domain" description="Arginyl tRNA synthetase N-terminal" evidence="14">
    <location>
        <begin position="4"/>
        <end position="84"/>
    </location>
</feature>
<accession>A0A1F8F0B1</accession>
<evidence type="ECO:0000256" key="3">
    <source>
        <dbReference type="ARBA" id="ARBA00011245"/>
    </source>
</evidence>
<keyword evidence="4 11" id="KW-0963">Cytoplasm</keyword>
<dbReference type="GO" id="GO:0005737">
    <property type="term" value="C:cytoplasm"/>
    <property type="evidence" value="ECO:0007669"/>
    <property type="project" value="UniProtKB-SubCell"/>
</dbReference>
<comment type="subcellular location">
    <subcellularLocation>
        <location evidence="1 11">Cytoplasm</location>
    </subcellularLocation>
</comment>
<dbReference type="SUPFAM" id="SSF55190">
    <property type="entry name" value="Arginyl-tRNA synthetase (ArgRS), N-terminal 'additional' domain"/>
    <property type="match status" value="1"/>
</dbReference>
<dbReference type="CDD" id="cd07956">
    <property type="entry name" value="Anticodon_Ia_Arg"/>
    <property type="match status" value="1"/>
</dbReference>
<dbReference type="GO" id="GO:0005524">
    <property type="term" value="F:ATP binding"/>
    <property type="evidence" value="ECO:0007669"/>
    <property type="project" value="UniProtKB-UniRule"/>
</dbReference>
<dbReference type="HAMAP" id="MF_00123">
    <property type="entry name" value="Arg_tRNA_synth"/>
    <property type="match status" value="1"/>
</dbReference>
<dbReference type="InterPro" id="IPR035684">
    <property type="entry name" value="ArgRS_core"/>
</dbReference>
<comment type="catalytic activity">
    <reaction evidence="10 11">
        <text>tRNA(Arg) + L-arginine + ATP = L-arginyl-tRNA(Arg) + AMP + diphosphate</text>
        <dbReference type="Rhea" id="RHEA:20301"/>
        <dbReference type="Rhea" id="RHEA-COMP:9658"/>
        <dbReference type="Rhea" id="RHEA-COMP:9673"/>
        <dbReference type="ChEBI" id="CHEBI:30616"/>
        <dbReference type="ChEBI" id="CHEBI:32682"/>
        <dbReference type="ChEBI" id="CHEBI:33019"/>
        <dbReference type="ChEBI" id="CHEBI:78442"/>
        <dbReference type="ChEBI" id="CHEBI:78513"/>
        <dbReference type="ChEBI" id="CHEBI:456215"/>
        <dbReference type="EC" id="6.1.1.19"/>
    </reaction>
</comment>
<evidence type="ECO:0000256" key="12">
    <source>
        <dbReference type="RuleBase" id="RU363038"/>
    </source>
</evidence>
<dbReference type="PROSITE" id="PS00178">
    <property type="entry name" value="AA_TRNA_LIGASE_I"/>
    <property type="match status" value="1"/>
</dbReference>
<dbReference type="Pfam" id="PF05746">
    <property type="entry name" value="DALR_1"/>
    <property type="match status" value="1"/>
</dbReference>
<gene>
    <name evidence="11" type="primary">argS</name>
    <name evidence="15" type="ORF">A2746_00170</name>
</gene>
<evidence type="ECO:0000259" key="14">
    <source>
        <dbReference type="SMART" id="SM01016"/>
    </source>
</evidence>
<dbReference type="PANTHER" id="PTHR11956">
    <property type="entry name" value="ARGINYL-TRNA SYNTHETASE"/>
    <property type="match status" value="1"/>
</dbReference>
<dbReference type="Gene3D" id="3.40.50.620">
    <property type="entry name" value="HUPs"/>
    <property type="match status" value="1"/>
</dbReference>
<feature type="short sequence motif" description="'HIGH' region" evidence="11">
    <location>
        <begin position="121"/>
        <end position="131"/>
    </location>
</feature>
<dbReference type="GO" id="GO:0004814">
    <property type="term" value="F:arginine-tRNA ligase activity"/>
    <property type="evidence" value="ECO:0007669"/>
    <property type="project" value="UniProtKB-UniRule"/>
</dbReference>
<dbReference type="InterPro" id="IPR009080">
    <property type="entry name" value="tRNAsynth_Ia_anticodon-bd"/>
</dbReference>
<dbReference type="Gene3D" id="3.30.1360.70">
    <property type="entry name" value="Arginyl tRNA synthetase N-terminal domain"/>
    <property type="match status" value="1"/>
</dbReference>
<dbReference type="GO" id="GO:0006420">
    <property type="term" value="P:arginyl-tRNA aminoacylation"/>
    <property type="evidence" value="ECO:0007669"/>
    <property type="project" value="UniProtKB-UniRule"/>
</dbReference>
<dbReference type="SUPFAM" id="SSF52374">
    <property type="entry name" value="Nucleotidylyl transferase"/>
    <property type="match status" value="1"/>
</dbReference>
<dbReference type="FunFam" id="3.40.50.620:FF:000116">
    <property type="entry name" value="Arginine--tRNA ligase"/>
    <property type="match status" value="1"/>
</dbReference>
<dbReference type="Pfam" id="PF03485">
    <property type="entry name" value="Arg_tRNA_synt_N"/>
    <property type="match status" value="1"/>
</dbReference>
<keyword evidence="5 11" id="KW-0436">Ligase</keyword>
<dbReference type="InterPro" id="IPR036695">
    <property type="entry name" value="Arg-tRNA-synth_N_sf"/>
</dbReference>
<dbReference type="InterPro" id="IPR008909">
    <property type="entry name" value="DALR_anticod-bd"/>
</dbReference>
<dbReference type="Proteomes" id="UP000177419">
    <property type="component" value="Unassembled WGS sequence"/>
</dbReference>
<evidence type="ECO:0000256" key="11">
    <source>
        <dbReference type="HAMAP-Rule" id="MF_00123"/>
    </source>
</evidence>
<evidence type="ECO:0000259" key="13">
    <source>
        <dbReference type="SMART" id="SM00836"/>
    </source>
</evidence>
<dbReference type="NCBIfam" id="TIGR00456">
    <property type="entry name" value="argS"/>
    <property type="match status" value="1"/>
</dbReference>
<dbReference type="FunFam" id="1.10.730.10:FF:000006">
    <property type="entry name" value="Arginyl-tRNA synthetase 2, mitochondrial"/>
    <property type="match status" value="1"/>
</dbReference>
<dbReference type="InterPro" id="IPR014729">
    <property type="entry name" value="Rossmann-like_a/b/a_fold"/>
</dbReference>
<evidence type="ECO:0000313" key="15">
    <source>
        <dbReference type="EMBL" id="OGN05719.1"/>
    </source>
</evidence>
<evidence type="ECO:0000256" key="2">
    <source>
        <dbReference type="ARBA" id="ARBA00005594"/>
    </source>
</evidence>
<dbReference type="PANTHER" id="PTHR11956:SF5">
    <property type="entry name" value="ARGININE--TRNA LIGASE, CYTOPLASMIC"/>
    <property type="match status" value="1"/>
</dbReference>
<evidence type="ECO:0000256" key="10">
    <source>
        <dbReference type="ARBA" id="ARBA00049339"/>
    </source>
</evidence>
<protein>
    <recommendedName>
        <fullName evidence="11">Arginine--tRNA ligase</fullName>
        <ecNumber evidence="11">6.1.1.19</ecNumber>
    </recommendedName>
    <alternativeName>
        <fullName evidence="11">Arginyl-tRNA synthetase</fullName>
        <shortName evidence="11">ArgRS</shortName>
    </alternativeName>
</protein>
<proteinExistence type="inferred from homology"/>
<dbReference type="AlphaFoldDB" id="A0A1F8F0B1"/>
<evidence type="ECO:0000313" key="16">
    <source>
        <dbReference type="Proteomes" id="UP000177419"/>
    </source>
</evidence>
<dbReference type="Gene3D" id="1.10.730.10">
    <property type="entry name" value="Isoleucyl-tRNA Synthetase, Domain 1"/>
    <property type="match status" value="1"/>
</dbReference>
<comment type="caution">
    <text evidence="15">The sequence shown here is derived from an EMBL/GenBank/DDBJ whole genome shotgun (WGS) entry which is preliminary data.</text>
</comment>
<dbReference type="CDD" id="cd00671">
    <property type="entry name" value="ArgRS_core"/>
    <property type="match status" value="1"/>
</dbReference>
<organism evidence="15 16">
    <name type="scientific">Candidatus Yanofskybacteria bacterium RIFCSPHIGHO2_01_FULL_44_22</name>
    <dbReference type="NCBI Taxonomy" id="1802669"/>
    <lineage>
        <taxon>Bacteria</taxon>
        <taxon>Candidatus Yanofskyibacteriota</taxon>
    </lineage>
</organism>
<dbReference type="SMART" id="SM00836">
    <property type="entry name" value="DALR_1"/>
    <property type="match status" value="1"/>
</dbReference>
<dbReference type="EC" id="6.1.1.19" evidence="11"/>
<evidence type="ECO:0000256" key="9">
    <source>
        <dbReference type="ARBA" id="ARBA00023146"/>
    </source>
</evidence>
<dbReference type="InterPro" id="IPR005148">
    <property type="entry name" value="Arg-tRNA-synth_N"/>
</dbReference>
<dbReference type="InterPro" id="IPR001412">
    <property type="entry name" value="aa-tRNA-synth_I_CS"/>
</dbReference>
<dbReference type="EMBL" id="MGJJ01000008">
    <property type="protein sequence ID" value="OGN05719.1"/>
    <property type="molecule type" value="Genomic_DNA"/>
</dbReference>
<dbReference type="STRING" id="1802669.A2746_00170"/>
<sequence>MNKQWLKEKIAAEFPGNDFEVLIPPAHKLGDYFINLAFALAKKDRRAPAEIGGEIAAKLSALNDFKKVFERIEFASPGFVNFYLSKNFLVKSLKDIYGAGSSFGSSNMGAGQKIIIDYSQPNIAKRMHVGHFRSTIIGDALANIFEFLGYGVIRWNYLGDWGTQFGKLIAAYKMWGDKKAVEEKPIETLMALYVRFHDEMKSNPELEDKGRREFKKLEEGDAENRGLWEWFKNESLEEFDKIYKLLGVRFDTFEGESFFEKQMKPLVEELTEKNIARESQGSQIILLEKYGLPPALIQKSDGASLYITRDIASLRYRIAKYNPAKIIYVVGNEQSLHFQQLFAIADILGIKDTELHHVKFGLVLGGEGKKLATREGRVILLEEVVKKVVDLAAEVVKEKNPELSEQERKKIAEAVGIGALKYNDLHENRHSDIIFDWDRMLNISGDSGPYLQYTYARLNNIKRKAGWFAGWMIRKSDGKELETEQDFLLIRKILNFPDIVSESAQMLLPNILALYLYELANLANTYYNSTPILKDKNKNRRKARLMLIGVAANVLRSGLNLLGIQSPNRI</sequence>
<evidence type="ECO:0000256" key="4">
    <source>
        <dbReference type="ARBA" id="ARBA00022490"/>
    </source>
</evidence>
<name>A0A1F8F0B1_9BACT</name>
<evidence type="ECO:0000256" key="7">
    <source>
        <dbReference type="ARBA" id="ARBA00022840"/>
    </source>
</evidence>
<comment type="subunit">
    <text evidence="3 11">Monomer.</text>
</comment>
<dbReference type="SMART" id="SM01016">
    <property type="entry name" value="Arg_tRNA_synt_N"/>
    <property type="match status" value="1"/>
</dbReference>
<evidence type="ECO:0000256" key="6">
    <source>
        <dbReference type="ARBA" id="ARBA00022741"/>
    </source>
</evidence>
<reference evidence="15 16" key="1">
    <citation type="journal article" date="2016" name="Nat. Commun.">
        <title>Thousands of microbial genomes shed light on interconnected biogeochemical processes in an aquifer system.</title>
        <authorList>
            <person name="Anantharaman K."/>
            <person name="Brown C.T."/>
            <person name="Hug L.A."/>
            <person name="Sharon I."/>
            <person name="Castelle C.J."/>
            <person name="Probst A.J."/>
            <person name="Thomas B.C."/>
            <person name="Singh A."/>
            <person name="Wilkins M.J."/>
            <person name="Karaoz U."/>
            <person name="Brodie E.L."/>
            <person name="Williams K.H."/>
            <person name="Hubbard S.S."/>
            <person name="Banfield J.F."/>
        </authorList>
    </citation>
    <scope>NUCLEOTIDE SEQUENCE [LARGE SCALE GENOMIC DNA]</scope>
</reference>
<feature type="domain" description="DALR anticodon binding" evidence="13">
    <location>
        <begin position="451"/>
        <end position="570"/>
    </location>
</feature>
<dbReference type="SUPFAM" id="SSF47323">
    <property type="entry name" value="Anticodon-binding domain of a subclass of class I aminoacyl-tRNA synthetases"/>
    <property type="match status" value="1"/>
</dbReference>
<dbReference type="PRINTS" id="PR01038">
    <property type="entry name" value="TRNASYNTHARG"/>
</dbReference>